<organism evidence="2 3">
    <name type="scientific">Fusarium albosuccineum</name>
    <dbReference type="NCBI Taxonomy" id="1237068"/>
    <lineage>
        <taxon>Eukaryota</taxon>
        <taxon>Fungi</taxon>
        <taxon>Dikarya</taxon>
        <taxon>Ascomycota</taxon>
        <taxon>Pezizomycotina</taxon>
        <taxon>Sordariomycetes</taxon>
        <taxon>Hypocreomycetidae</taxon>
        <taxon>Hypocreales</taxon>
        <taxon>Nectriaceae</taxon>
        <taxon>Fusarium</taxon>
        <taxon>Fusarium decemcellulare species complex</taxon>
    </lineage>
</organism>
<reference evidence="2 3" key="1">
    <citation type="submission" date="2020-01" db="EMBL/GenBank/DDBJ databases">
        <title>Identification and distribution of gene clusters putatively required for synthesis of sphingolipid metabolism inhibitors in phylogenetically diverse species of the filamentous fungus Fusarium.</title>
        <authorList>
            <person name="Kim H.-S."/>
            <person name="Busman M."/>
            <person name="Brown D.W."/>
            <person name="Divon H."/>
            <person name="Uhlig S."/>
            <person name="Proctor R.H."/>
        </authorList>
    </citation>
    <scope>NUCLEOTIDE SEQUENCE [LARGE SCALE GENOMIC DNA]</scope>
    <source>
        <strain evidence="2 3">NRRL 20459</strain>
    </source>
</reference>
<protein>
    <submittedName>
        <fullName evidence="2">Uncharacterized protein</fullName>
    </submittedName>
</protein>
<sequence>MASATNQQLPAKMAVPHDAPSAPQHLGSLQPPTNAEDEFPSNGQVRCYRPRDDSDQSLLNVGPSKPTVDSQPDTNTQFLMPGDATSSQHMGWEKRRKSYCTEPAAPRLQHVTRHHTWSWGV</sequence>
<evidence type="ECO:0000313" key="2">
    <source>
        <dbReference type="EMBL" id="KAF4460849.1"/>
    </source>
</evidence>
<dbReference type="Proteomes" id="UP000554235">
    <property type="component" value="Unassembled WGS sequence"/>
</dbReference>
<evidence type="ECO:0000313" key="3">
    <source>
        <dbReference type="Proteomes" id="UP000554235"/>
    </source>
</evidence>
<keyword evidence="3" id="KW-1185">Reference proteome</keyword>
<accession>A0A8H4L421</accession>
<feature type="region of interest" description="Disordered" evidence="1">
    <location>
        <begin position="1"/>
        <end position="98"/>
    </location>
</feature>
<dbReference type="AlphaFoldDB" id="A0A8H4L421"/>
<gene>
    <name evidence="2" type="ORF">FALBO_12362</name>
</gene>
<proteinExistence type="predicted"/>
<comment type="caution">
    <text evidence="2">The sequence shown here is derived from an EMBL/GenBank/DDBJ whole genome shotgun (WGS) entry which is preliminary data.</text>
</comment>
<feature type="compositionally biased region" description="Polar residues" evidence="1">
    <location>
        <begin position="67"/>
        <end position="89"/>
    </location>
</feature>
<evidence type="ECO:0000256" key="1">
    <source>
        <dbReference type="SAM" id="MobiDB-lite"/>
    </source>
</evidence>
<dbReference type="EMBL" id="JAADYS010001846">
    <property type="protein sequence ID" value="KAF4460849.1"/>
    <property type="molecule type" value="Genomic_DNA"/>
</dbReference>
<name>A0A8H4L421_9HYPO</name>